<evidence type="ECO:0000259" key="2">
    <source>
        <dbReference type="Pfam" id="PF13193"/>
    </source>
</evidence>
<dbReference type="CDD" id="cd17630">
    <property type="entry name" value="OSB_MenE-like"/>
    <property type="match status" value="1"/>
</dbReference>
<dbReference type="PANTHER" id="PTHR43767">
    <property type="entry name" value="LONG-CHAIN-FATTY-ACID--COA LIGASE"/>
    <property type="match status" value="1"/>
</dbReference>
<gene>
    <name evidence="3" type="primary">menE</name>
    <name evidence="3" type="ORF">OSB52_14845</name>
</gene>
<dbReference type="NCBIfam" id="NF005877">
    <property type="entry name" value="PRK07824.1"/>
    <property type="match status" value="1"/>
</dbReference>
<dbReference type="InterPro" id="IPR045851">
    <property type="entry name" value="AMP-bd_C_sf"/>
</dbReference>
<sequence>MKTLRSLHLPARPDVLDRRGELTTILDGSAAYVPVPDDPLDTATLRDALGVDDPIADDISLVISTSGTTGTPKGAQHTAVTLTASAQATATHLGGPGNWLLALAPHHIAGLQVLLRGLAAGFTPTVLDVTDGFDPNAFADALDALDGPRRYTSLVPTQLIKVLDNPRATTALAAADALLVGGAATPVPLLHRAIDAGIPIVRTYGMSETAGGCVYDGVALNGVTIRIDDPNPDGVGRVLLGGPMIAHGYRKKPDHPAFAEPGWFRTDDLGRVDDHGVLTIVGRADEAISTGGLTVVPQVVEAVILDDPAVRECAVVGLPDERLGEKVVAFVVAAGTIDSARIRGAVAERLDRYAAPREVIELDELPTRGPGKVDRRALRARFSDQ</sequence>
<feature type="domain" description="AMP-dependent synthetase/ligase" evidence="1">
    <location>
        <begin position="51"/>
        <end position="249"/>
    </location>
</feature>
<dbReference type="Gene3D" id="3.40.50.12780">
    <property type="entry name" value="N-terminal domain of ligase-like"/>
    <property type="match status" value="1"/>
</dbReference>
<dbReference type="PANTHER" id="PTHR43767:SF1">
    <property type="entry name" value="NONRIBOSOMAL PEPTIDE SYNTHASE PES1 (EUROFUNG)-RELATED"/>
    <property type="match status" value="1"/>
</dbReference>
<proteinExistence type="predicted"/>
<organism evidence="3 4">
    <name type="scientific">Gordonia aquimaris</name>
    <dbReference type="NCBI Taxonomy" id="2984863"/>
    <lineage>
        <taxon>Bacteria</taxon>
        <taxon>Bacillati</taxon>
        <taxon>Actinomycetota</taxon>
        <taxon>Actinomycetes</taxon>
        <taxon>Mycobacteriales</taxon>
        <taxon>Gordoniaceae</taxon>
        <taxon>Gordonia</taxon>
    </lineage>
</organism>
<dbReference type="Pfam" id="PF00501">
    <property type="entry name" value="AMP-binding"/>
    <property type="match status" value="1"/>
</dbReference>
<reference evidence="3" key="1">
    <citation type="submission" date="2022-10" db="EMBL/GenBank/DDBJ databases">
        <title>WGS of marine actinomycetes from Thailand.</title>
        <authorList>
            <person name="Thawai C."/>
        </authorList>
    </citation>
    <scope>NUCLEOTIDE SEQUENCE</scope>
    <source>
        <strain evidence="3">SW21</strain>
    </source>
</reference>
<dbReference type="Gene3D" id="3.30.300.30">
    <property type="match status" value="1"/>
</dbReference>
<dbReference type="Pfam" id="PF13193">
    <property type="entry name" value="AMP-binding_C"/>
    <property type="match status" value="1"/>
</dbReference>
<dbReference type="RefSeq" id="WP_266062561.1">
    <property type="nucleotide sequence ID" value="NZ_JAPKFM010000015.1"/>
</dbReference>
<accession>A0A9X3D617</accession>
<keyword evidence="3" id="KW-0436">Ligase</keyword>
<evidence type="ECO:0000313" key="3">
    <source>
        <dbReference type="EMBL" id="MCX2965372.1"/>
    </source>
</evidence>
<dbReference type="SUPFAM" id="SSF56801">
    <property type="entry name" value="Acetyl-CoA synthetase-like"/>
    <property type="match status" value="1"/>
</dbReference>
<name>A0A9X3D617_9ACTN</name>
<dbReference type="EMBL" id="JAPKFM010000015">
    <property type="protein sequence ID" value="MCX2965372.1"/>
    <property type="molecule type" value="Genomic_DNA"/>
</dbReference>
<protein>
    <submittedName>
        <fullName evidence="3">O-succinylbenzoate--CoA ligase</fullName>
        <ecNumber evidence="3">6.2.1.26</ecNumber>
    </submittedName>
</protein>
<dbReference type="InterPro" id="IPR042099">
    <property type="entry name" value="ANL_N_sf"/>
</dbReference>
<dbReference type="Proteomes" id="UP001143347">
    <property type="component" value="Unassembled WGS sequence"/>
</dbReference>
<evidence type="ECO:0000259" key="1">
    <source>
        <dbReference type="Pfam" id="PF00501"/>
    </source>
</evidence>
<comment type="caution">
    <text evidence="3">The sequence shown here is derived from an EMBL/GenBank/DDBJ whole genome shotgun (WGS) entry which is preliminary data.</text>
</comment>
<dbReference type="InterPro" id="IPR025110">
    <property type="entry name" value="AMP-bd_C"/>
</dbReference>
<evidence type="ECO:0000313" key="4">
    <source>
        <dbReference type="Proteomes" id="UP001143347"/>
    </source>
</evidence>
<dbReference type="InterPro" id="IPR000873">
    <property type="entry name" value="AMP-dep_synth/lig_dom"/>
</dbReference>
<dbReference type="AlphaFoldDB" id="A0A9X3D617"/>
<dbReference type="InterPro" id="IPR050237">
    <property type="entry name" value="ATP-dep_AMP-bd_enzyme"/>
</dbReference>
<feature type="domain" description="AMP-binding enzyme C-terminal" evidence="2">
    <location>
        <begin position="300"/>
        <end position="372"/>
    </location>
</feature>
<keyword evidence="4" id="KW-1185">Reference proteome</keyword>
<dbReference type="EC" id="6.2.1.26" evidence="3"/>
<dbReference type="GO" id="GO:0008756">
    <property type="term" value="F:o-succinylbenzoate-CoA ligase activity"/>
    <property type="evidence" value="ECO:0007669"/>
    <property type="project" value="UniProtKB-EC"/>
</dbReference>